<dbReference type="EMBL" id="CM023475">
    <property type="protein sequence ID" value="KAH7946242.1"/>
    <property type="molecule type" value="Genomic_DNA"/>
</dbReference>
<reference evidence="1" key="1">
    <citation type="submission" date="2020-05" db="EMBL/GenBank/DDBJ databases">
        <title>Large-scale comparative analyses of tick genomes elucidate their genetic diversity and vector capacities.</title>
        <authorList>
            <person name="Jia N."/>
            <person name="Wang J."/>
            <person name="Shi W."/>
            <person name="Du L."/>
            <person name="Sun Y."/>
            <person name="Zhan W."/>
            <person name="Jiang J."/>
            <person name="Wang Q."/>
            <person name="Zhang B."/>
            <person name="Ji P."/>
            <person name="Sakyi L.B."/>
            <person name="Cui X."/>
            <person name="Yuan T."/>
            <person name="Jiang B."/>
            <person name="Yang W."/>
            <person name="Lam T.T.-Y."/>
            <person name="Chang Q."/>
            <person name="Ding S."/>
            <person name="Wang X."/>
            <person name="Zhu J."/>
            <person name="Ruan X."/>
            <person name="Zhao L."/>
            <person name="Wei J."/>
            <person name="Que T."/>
            <person name="Du C."/>
            <person name="Cheng J."/>
            <person name="Dai P."/>
            <person name="Han X."/>
            <person name="Huang E."/>
            <person name="Gao Y."/>
            <person name="Liu J."/>
            <person name="Shao H."/>
            <person name="Ye R."/>
            <person name="Li L."/>
            <person name="Wei W."/>
            <person name="Wang X."/>
            <person name="Wang C."/>
            <person name="Yang T."/>
            <person name="Huo Q."/>
            <person name="Li W."/>
            <person name="Guo W."/>
            <person name="Chen H."/>
            <person name="Zhou L."/>
            <person name="Ni X."/>
            <person name="Tian J."/>
            <person name="Zhou Y."/>
            <person name="Sheng Y."/>
            <person name="Liu T."/>
            <person name="Pan Y."/>
            <person name="Xia L."/>
            <person name="Li J."/>
            <person name="Zhao F."/>
            <person name="Cao W."/>
        </authorList>
    </citation>
    <scope>NUCLEOTIDE SEQUENCE</scope>
    <source>
        <strain evidence="1">Dsil-2018</strain>
    </source>
</reference>
<gene>
    <name evidence="1" type="ORF">HPB49_021717</name>
</gene>
<name>A0ACB8CMY8_DERSI</name>
<keyword evidence="2" id="KW-1185">Reference proteome</keyword>
<proteinExistence type="predicted"/>
<evidence type="ECO:0000313" key="1">
    <source>
        <dbReference type="EMBL" id="KAH7946242.1"/>
    </source>
</evidence>
<dbReference type="Proteomes" id="UP000821865">
    <property type="component" value="Chromosome 6"/>
</dbReference>
<organism evidence="1 2">
    <name type="scientific">Dermacentor silvarum</name>
    <name type="common">Tick</name>
    <dbReference type="NCBI Taxonomy" id="543639"/>
    <lineage>
        <taxon>Eukaryota</taxon>
        <taxon>Metazoa</taxon>
        <taxon>Ecdysozoa</taxon>
        <taxon>Arthropoda</taxon>
        <taxon>Chelicerata</taxon>
        <taxon>Arachnida</taxon>
        <taxon>Acari</taxon>
        <taxon>Parasitiformes</taxon>
        <taxon>Ixodida</taxon>
        <taxon>Ixodoidea</taxon>
        <taxon>Ixodidae</taxon>
        <taxon>Rhipicephalinae</taxon>
        <taxon>Dermacentor</taxon>
    </lineage>
</organism>
<accession>A0ACB8CMY8</accession>
<evidence type="ECO:0000313" key="2">
    <source>
        <dbReference type="Proteomes" id="UP000821865"/>
    </source>
</evidence>
<comment type="caution">
    <text evidence="1">The sequence shown here is derived from an EMBL/GenBank/DDBJ whole genome shotgun (WGS) entry which is preliminary data.</text>
</comment>
<protein>
    <submittedName>
        <fullName evidence="1">Uncharacterized protein</fullName>
    </submittedName>
</protein>
<sequence length="312" mass="33855">MSVLALTTAKRANQKPRKRHEKRGNHTTPNVRRGKASTTKKGRGARSASKLPHVLTPRTRKAATAKLGGGRAHDESASSEMTKEWPSLVEEASARHGVNVKVGMLSSPKPGGAASNETENASPAAEHDGVYAEFGDPGAPSRLVCTSGVRATSEKMLPPDGICDRLFYTDVVWREMAVRGSRDQPSWEAFQRAARAAAKTGYGLSVDYGQADRFFATMTTPVGEKKLRELFRGKVMHYGVLKADATVAQLLEDIHGKLGILKILKQLQEQFARETNEDVRASLDLVLGIKFRSYGSLIDSSQHSSAMTALAK</sequence>